<sequence length="374" mass="42049">MSKKILVTESTMPSLTEYIEEITDLWQSKWLTNEGVKVQKLTKQLKNYLEVDSLSLVTNGHTALELALAAFDLHGGEVITTPFTFISTTNAICRAGLTPVFADIDPETFTLDPAKVEALITPRTKAILPVHIYGNACDVEAFADLATKYNLKLIYDGAHSFGTKYFGKSLGQFGDITTYSFHATKLFNTIEGGAIVANDEQIHNRLTQLKNFGLKNGEPVEIGLNGKMNEFSAAMGLCNLRQNDAMIEQRKMRYQYYYERLQNIPGIQLNPQQNGIESNAAYFPVLFHDTFGCCRETIIDRLMKQNIFPRKYFYPLTSESPSIQNNYPIQATPIAHDYAQRVLTLPLYPNLEFEIIDQICQIIIDSGQLEANAS</sequence>
<organism evidence="4 5">
    <name type="scientific">Loigolactobacillus backii</name>
    <dbReference type="NCBI Taxonomy" id="375175"/>
    <lineage>
        <taxon>Bacteria</taxon>
        <taxon>Bacillati</taxon>
        <taxon>Bacillota</taxon>
        <taxon>Bacilli</taxon>
        <taxon>Lactobacillales</taxon>
        <taxon>Lactobacillaceae</taxon>
        <taxon>Loigolactobacillus</taxon>
    </lineage>
</organism>
<dbReference type="OrthoDB" id="9810913at2"/>
<dbReference type="PIRSF" id="PIRSF000390">
    <property type="entry name" value="PLP_StrS"/>
    <property type="match status" value="1"/>
</dbReference>
<keyword evidence="4" id="KW-0032">Aminotransferase</keyword>
<dbReference type="Pfam" id="PF01041">
    <property type="entry name" value="DegT_DnrJ_EryC1"/>
    <property type="match status" value="1"/>
</dbReference>
<evidence type="ECO:0000256" key="2">
    <source>
        <dbReference type="ARBA" id="ARBA00037999"/>
    </source>
</evidence>
<dbReference type="STRING" id="375175.AYR53_03555"/>
<keyword evidence="4" id="KW-0808">Transferase</keyword>
<dbReference type="EMBL" id="CP014873">
    <property type="protein sequence ID" value="ANK61923.1"/>
    <property type="molecule type" value="Genomic_DNA"/>
</dbReference>
<keyword evidence="1 3" id="KW-0663">Pyridoxal phosphate</keyword>
<dbReference type="InterPro" id="IPR015424">
    <property type="entry name" value="PyrdxlP-dep_Trfase"/>
</dbReference>
<dbReference type="InterPro" id="IPR000653">
    <property type="entry name" value="DegT/StrS_aminotransferase"/>
</dbReference>
<evidence type="ECO:0000313" key="5">
    <source>
        <dbReference type="Proteomes" id="UP000078582"/>
    </source>
</evidence>
<dbReference type="Proteomes" id="UP000078582">
    <property type="component" value="Chromosome"/>
</dbReference>
<dbReference type="GeneID" id="42981315"/>
<keyword evidence="5" id="KW-1185">Reference proteome</keyword>
<dbReference type="CDD" id="cd00616">
    <property type="entry name" value="AHBA_syn"/>
    <property type="match status" value="1"/>
</dbReference>
<comment type="similarity">
    <text evidence="2 3">Belongs to the DegT/DnrJ/EryC1 family.</text>
</comment>
<reference evidence="4 5" key="1">
    <citation type="submission" date="2016-03" db="EMBL/GenBank/DDBJ databases">
        <title>Pediococcus and Lactobacillus from brewery environment - whole genome sequencing and assembly.</title>
        <authorList>
            <person name="Behr J."/>
            <person name="Geissler A.J."/>
            <person name="Vogel R.F."/>
        </authorList>
    </citation>
    <scope>NUCLEOTIDE SEQUENCE [LARGE SCALE GENOMIC DNA]</scope>
    <source>
        <strain evidence="4 5">TMW 1.1989</strain>
    </source>
</reference>
<dbReference type="GO" id="GO:0030170">
    <property type="term" value="F:pyridoxal phosphate binding"/>
    <property type="evidence" value="ECO:0007669"/>
    <property type="project" value="TreeGrafter"/>
</dbReference>
<dbReference type="PANTHER" id="PTHR30244">
    <property type="entry name" value="TRANSAMINASE"/>
    <property type="match status" value="1"/>
</dbReference>
<name>A0A192H0W5_9LACO</name>
<dbReference type="Gene3D" id="3.40.640.10">
    <property type="entry name" value="Type I PLP-dependent aspartate aminotransferase-like (Major domain)"/>
    <property type="match status" value="1"/>
</dbReference>
<gene>
    <name evidence="4" type="ORF">AYR53_03555</name>
</gene>
<dbReference type="RefSeq" id="WP_068279360.1">
    <property type="nucleotide sequence ID" value="NZ_CP014873.1"/>
</dbReference>
<dbReference type="SUPFAM" id="SSF53383">
    <property type="entry name" value="PLP-dependent transferases"/>
    <property type="match status" value="1"/>
</dbReference>
<protein>
    <submittedName>
        <fullName evidence="4">Aminotransferase</fullName>
    </submittedName>
</protein>
<dbReference type="InterPro" id="IPR015421">
    <property type="entry name" value="PyrdxlP-dep_Trfase_major"/>
</dbReference>
<dbReference type="GO" id="GO:0000271">
    <property type="term" value="P:polysaccharide biosynthetic process"/>
    <property type="evidence" value="ECO:0007669"/>
    <property type="project" value="TreeGrafter"/>
</dbReference>
<dbReference type="PANTHER" id="PTHR30244:SF9">
    <property type="entry name" value="PROTEIN RV3402C"/>
    <property type="match status" value="1"/>
</dbReference>
<dbReference type="GO" id="GO:0008483">
    <property type="term" value="F:transaminase activity"/>
    <property type="evidence" value="ECO:0007669"/>
    <property type="project" value="UniProtKB-KW"/>
</dbReference>
<evidence type="ECO:0000313" key="4">
    <source>
        <dbReference type="EMBL" id="ANK61923.1"/>
    </source>
</evidence>
<evidence type="ECO:0000256" key="1">
    <source>
        <dbReference type="ARBA" id="ARBA00022898"/>
    </source>
</evidence>
<dbReference type="AlphaFoldDB" id="A0A192H0W5"/>
<accession>A0A192H0W5</accession>
<proteinExistence type="inferred from homology"/>
<evidence type="ECO:0000256" key="3">
    <source>
        <dbReference type="RuleBase" id="RU004508"/>
    </source>
</evidence>